<gene>
    <name evidence="7" type="ORF">GM51_3620</name>
</gene>
<dbReference type="GO" id="GO:0003959">
    <property type="term" value="F:NADPH dehydrogenase activity"/>
    <property type="evidence" value="ECO:0007669"/>
    <property type="project" value="InterPro"/>
</dbReference>
<comment type="cofactor">
    <cofactor evidence="1">
        <name>FMN</name>
        <dbReference type="ChEBI" id="CHEBI:58210"/>
    </cofactor>
</comment>
<dbReference type="InterPro" id="IPR013785">
    <property type="entry name" value="Aldolase_TIM"/>
</dbReference>
<evidence type="ECO:0000259" key="6">
    <source>
        <dbReference type="Pfam" id="PF00724"/>
    </source>
</evidence>
<dbReference type="InterPro" id="IPR001155">
    <property type="entry name" value="OxRdtase_FMN_N"/>
</dbReference>
<dbReference type="EMBL" id="JNSL01000013">
    <property type="protein sequence ID" value="KGA21136.1"/>
    <property type="molecule type" value="Genomic_DNA"/>
</dbReference>
<accession>A0A094R2H7</accession>
<keyword evidence="3" id="KW-0288">FMN</keyword>
<proteinExistence type="predicted"/>
<dbReference type="PANTHER" id="PTHR43303">
    <property type="entry name" value="NADPH DEHYDROGENASE C23G7.10C-RELATED"/>
    <property type="match status" value="1"/>
</dbReference>
<reference evidence="7" key="1">
    <citation type="submission" date="2014-06" db="EMBL/GenBank/DDBJ databases">
        <title>Key roles for freshwater Actinobacteria revealed by deep metagenomic sequencing.</title>
        <authorList>
            <person name="Ghai R."/>
            <person name="Mizuno C.M."/>
            <person name="Picazo A."/>
            <person name="Camacho A."/>
            <person name="Rodriguez-Valera F."/>
        </authorList>
    </citation>
    <scope>NUCLEOTIDE SEQUENCE</scope>
</reference>
<sequence length="362" mass="39575">MSSSLFSPIKIRSTEFRNRVWVSPMCQYSADNGVVGDWHKVHLGSFATGGVGLIMVEATGVEPEGRISVGCTGLWSEEQAQAFKPIIKFVHDQGAKIGIQLAHAGRKGSTMLPWDDHEIAAQNEGGWTTISASAISYKDFPVPKQMSVEEIQTLANKFVEASTRAVKAGFDVIELHAAHGYLFHQFLSPITNQRQDAYGGSFENRIRFLVETSELVRVAIGSEIPLFVRISATDWVEGGWDTEQSIRLCKILKEVGVDLIDVSSGGLVHDAKIVTGPGYQVGFAAEIKNGSKIMTSAVGQINDPAQAEDIIKNKNIDAVMIGRQMLRNPRWAIGAAEELGEKISWSVQLERARKLGARKSPQ</sequence>
<dbReference type="PANTHER" id="PTHR43303:SF4">
    <property type="entry name" value="NADPH DEHYDROGENASE C23G7.10C-RELATED"/>
    <property type="match status" value="1"/>
</dbReference>
<evidence type="ECO:0000256" key="1">
    <source>
        <dbReference type="ARBA" id="ARBA00001917"/>
    </source>
</evidence>
<dbReference type="SUPFAM" id="SSF51395">
    <property type="entry name" value="FMN-linked oxidoreductases"/>
    <property type="match status" value="1"/>
</dbReference>
<evidence type="ECO:0000256" key="3">
    <source>
        <dbReference type="ARBA" id="ARBA00022643"/>
    </source>
</evidence>
<dbReference type="Gene3D" id="3.20.20.70">
    <property type="entry name" value="Aldolase class I"/>
    <property type="match status" value="1"/>
</dbReference>
<keyword evidence="5" id="KW-0560">Oxidoreductase</keyword>
<dbReference type="GO" id="GO:0050661">
    <property type="term" value="F:NADP binding"/>
    <property type="evidence" value="ECO:0007669"/>
    <property type="project" value="InterPro"/>
</dbReference>
<dbReference type="InterPro" id="IPR044152">
    <property type="entry name" value="YqjM-like"/>
</dbReference>
<organism evidence="7">
    <name type="scientific">freshwater metagenome</name>
    <dbReference type="NCBI Taxonomy" id="449393"/>
    <lineage>
        <taxon>unclassified sequences</taxon>
        <taxon>metagenomes</taxon>
        <taxon>ecological metagenomes</taxon>
    </lineage>
</organism>
<evidence type="ECO:0000256" key="5">
    <source>
        <dbReference type="ARBA" id="ARBA00023002"/>
    </source>
</evidence>
<dbReference type="AlphaFoldDB" id="A0A094R2H7"/>
<feature type="domain" description="NADH:flavin oxidoreductase/NADH oxidase N-terminal" evidence="6">
    <location>
        <begin position="4"/>
        <end position="338"/>
    </location>
</feature>
<keyword evidence="2" id="KW-0285">Flavoprotein</keyword>
<protein>
    <recommendedName>
        <fullName evidence="6">NADH:flavin oxidoreductase/NADH oxidase N-terminal domain-containing protein</fullName>
    </recommendedName>
</protein>
<dbReference type="GO" id="GO:0010181">
    <property type="term" value="F:FMN binding"/>
    <property type="evidence" value="ECO:0007669"/>
    <property type="project" value="InterPro"/>
</dbReference>
<evidence type="ECO:0000256" key="4">
    <source>
        <dbReference type="ARBA" id="ARBA00022857"/>
    </source>
</evidence>
<dbReference type="CDD" id="cd02932">
    <property type="entry name" value="OYE_YqiM_FMN"/>
    <property type="match status" value="1"/>
</dbReference>
<dbReference type="Pfam" id="PF00724">
    <property type="entry name" value="Oxidored_FMN"/>
    <property type="match status" value="1"/>
</dbReference>
<keyword evidence="4" id="KW-0521">NADP</keyword>
<name>A0A094R2H7_9ZZZZ</name>
<evidence type="ECO:0000313" key="7">
    <source>
        <dbReference type="EMBL" id="KGA21136.1"/>
    </source>
</evidence>
<comment type="caution">
    <text evidence="7">The sequence shown here is derived from an EMBL/GenBank/DDBJ whole genome shotgun (WGS) entry which is preliminary data.</text>
</comment>
<evidence type="ECO:0000256" key="2">
    <source>
        <dbReference type="ARBA" id="ARBA00022630"/>
    </source>
</evidence>